<comment type="caution">
    <text evidence="18">The sequence shown here is derived from an EMBL/GenBank/DDBJ whole genome shotgun (WGS) entry which is preliminary data.</text>
</comment>
<keyword evidence="8" id="KW-0460">Magnesium</keyword>
<dbReference type="Proteomes" id="UP001320768">
    <property type="component" value="Unassembled WGS sequence"/>
</dbReference>
<evidence type="ECO:0000256" key="15">
    <source>
        <dbReference type="ARBA" id="ARBA00041979"/>
    </source>
</evidence>
<dbReference type="InterPro" id="IPR047127">
    <property type="entry name" value="MutT-like"/>
</dbReference>
<keyword evidence="5" id="KW-0479">Metal-binding</keyword>
<name>A0ABT1L6J2_9GAMM</name>
<keyword evidence="7" id="KW-0378">Hydrolase</keyword>
<dbReference type="EC" id="3.6.1.55" evidence="12"/>
<evidence type="ECO:0000256" key="13">
    <source>
        <dbReference type="ARBA" id="ARBA00040794"/>
    </source>
</evidence>
<evidence type="ECO:0000256" key="7">
    <source>
        <dbReference type="ARBA" id="ARBA00022801"/>
    </source>
</evidence>
<evidence type="ECO:0000256" key="10">
    <source>
        <dbReference type="ARBA" id="ARBA00035861"/>
    </source>
</evidence>
<evidence type="ECO:0000256" key="2">
    <source>
        <dbReference type="ARBA" id="ARBA00005582"/>
    </source>
</evidence>
<evidence type="ECO:0000313" key="18">
    <source>
        <dbReference type="EMBL" id="MCP8352063.1"/>
    </source>
</evidence>
<dbReference type="InterPro" id="IPR000086">
    <property type="entry name" value="NUDIX_hydrolase_dom"/>
</dbReference>
<keyword evidence="3" id="KW-0515">Mutator protein</keyword>
<evidence type="ECO:0000256" key="12">
    <source>
        <dbReference type="ARBA" id="ARBA00038905"/>
    </source>
</evidence>
<evidence type="ECO:0000313" key="19">
    <source>
        <dbReference type="Proteomes" id="UP001320768"/>
    </source>
</evidence>
<dbReference type="PROSITE" id="PS51462">
    <property type="entry name" value="NUDIX"/>
    <property type="match status" value="1"/>
</dbReference>
<keyword evidence="19" id="KW-1185">Reference proteome</keyword>
<comment type="similarity">
    <text evidence="2">Belongs to the Nudix hydrolase family.</text>
</comment>
<evidence type="ECO:0000256" key="5">
    <source>
        <dbReference type="ARBA" id="ARBA00022723"/>
    </source>
</evidence>
<evidence type="ECO:0000256" key="11">
    <source>
        <dbReference type="ARBA" id="ARBA00036904"/>
    </source>
</evidence>
<evidence type="ECO:0000256" key="14">
    <source>
        <dbReference type="ARBA" id="ARBA00041592"/>
    </source>
</evidence>
<keyword evidence="4" id="KW-0235">DNA replication</keyword>
<evidence type="ECO:0000256" key="3">
    <source>
        <dbReference type="ARBA" id="ARBA00022457"/>
    </source>
</evidence>
<organism evidence="18 19">
    <name type="scientific">Candidatus Synchoanobacter obligatus</name>
    <dbReference type="NCBI Taxonomy" id="2919597"/>
    <lineage>
        <taxon>Bacteria</taxon>
        <taxon>Pseudomonadati</taxon>
        <taxon>Pseudomonadota</taxon>
        <taxon>Gammaproteobacteria</taxon>
        <taxon>Candidatus Comchoanobacterales</taxon>
        <taxon>Candidatus Comchoanobacteraceae</taxon>
        <taxon>Candidatus Synchoanobacter</taxon>
    </lineage>
</organism>
<proteinExistence type="inferred from homology"/>
<accession>A0ABT1L6J2</accession>
<protein>
    <recommendedName>
        <fullName evidence="13">8-oxo-dGTP diphosphatase</fullName>
        <ecNumber evidence="12">3.6.1.55</ecNumber>
    </recommendedName>
    <alternativeName>
        <fullName evidence="16">7,8-dihydro-8-oxoguanine-triphosphatase</fullName>
    </alternativeName>
    <alternativeName>
        <fullName evidence="15">Mutator protein MutT</fullName>
    </alternativeName>
    <alternativeName>
        <fullName evidence="14">dGTP pyrophosphohydrolase</fullName>
    </alternativeName>
</protein>
<keyword evidence="9" id="KW-0234">DNA repair</keyword>
<comment type="catalytic activity">
    <reaction evidence="11">
        <text>8-oxo-GTP + H2O = 8-oxo-GMP + diphosphate + H(+)</text>
        <dbReference type="Rhea" id="RHEA:67616"/>
        <dbReference type="ChEBI" id="CHEBI:15377"/>
        <dbReference type="ChEBI" id="CHEBI:15378"/>
        <dbReference type="ChEBI" id="CHEBI:33019"/>
        <dbReference type="ChEBI" id="CHEBI:143553"/>
        <dbReference type="ChEBI" id="CHEBI:145694"/>
    </reaction>
</comment>
<evidence type="ECO:0000259" key="17">
    <source>
        <dbReference type="PROSITE" id="PS51462"/>
    </source>
</evidence>
<dbReference type="EMBL" id="JAKUDN010000002">
    <property type="protein sequence ID" value="MCP8352063.1"/>
    <property type="molecule type" value="Genomic_DNA"/>
</dbReference>
<feature type="domain" description="Nudix hydrolase" evidence="17">
    <location>
        <begin position="3"/>
        <end position="128"/>
    </location>
</feature>
<keyword evidence="6" id="KW-0227">DNA damage</keyword>
<dbReference type="PANTHER" id="PTHR47707:SF1">
    <property type="entry name" value="NUDIX HYDROLASE FAMILY PROTEIN"/>
    <property type="match status" value="1"/>
</dbReference>
<evidence type="ECO:0000256" key="8">
    <source>
        <dbReference type="ARBA" id="ARBA00022842"/>
    </source>
</evidence>
<evidence type="ECO:0000256" key="9">
    <source>
        <dbReference type="ARBA" id="ARBA00023204"/>
    </source>
</evidence>
<dbReference type="SUPFAM" id="SSF55811">
    <property type="entry name" value="Nudix"/>
    <property type="match status" value="1"/>
</dbReference>
<dbReference type="RefSeq" id="WP_258569173.1">
    <property type="nucleotide sequence ID" value="NZ_JAKUDN010000002.1"/>
</dbReference>
<dbReference type="InterPro" id="IPR015797">
    <property type="entry name" value="NUDIX_hydrolase-like_dom_sf"/>
</dbReference>
<comment type="catalytic activity">
    <reaction evidence="10">
        <text>8-oxo-dGTP + H2O = 8-oxo-dGMP + diphosphate + H(+)</text>
        <dbReference type="Rhea" id="RHEA:31575"/>
        <dbReference type="ChEBI" id="CHEBI:15377"/>
        <dbReference type="ChEBI" id="CHEBI:15378"/>
        <dbReference type="ChEBI" id="CHEBI:33019"/>
        <dbReference type="ChEBI" id="CHEBI:63224"/>
        <dbReference type="ChEBI" id="CHEBI:77896"/>
        <dbReference type="EC" id="3.6.1.55"/>
    </reaction>
</comment>
<gene>
    <name evidence="18" type="ORF">MKS91_02020</name>
</gene>
<evidence type="ECO:0000256" key="1">
    <source>
        <dbReference type="ARBA" id="ARBA00001946"/>
    </source>
</evidence>
<evidence type="ECO:0000256" key="6">
    <source>
        <dbReference type="ARBA" id="ARBA00022763"/>
    </source>
</evidence>
<dbReference type="PANTHER" id="PTHR47707">
    <property type="entry name" value="8-OXO-DGTP DIPHOSPHATASE"/>
    <property type="match status" value="1"/>
</dbReference>
<comment type="cofactor">
    <cofactor evidence="1">
        <name>Mg(2+)</name>
        <dbReference type="ChEBI" id="CHEBI:18420"/>
    </cofactor>
</comment>
<evidence type="ECO:0000256" key="16">
    <source>
        <dbReference type="ARBA" id="ARBA00042798"/>
    </source>
</evidence>
<sequence>MTTKITPVAIGLILKEDKVLLGKRNSGHFSGFWEYPGGKIEPFETSYEALLREMHEELSIHITDASDILHIRDQHPLSIIHLQVWLVHAFQGQILANEQQDLQWANISDLSIINIIPTNIPITHYLRQLRAHGQLDTVLSS</sequence>
<dbReference type="Gene3D" id="3.90.79.10">
    <property type="entry name" value="Nucleoside Triphosphate Pyrophosphohydrolase"/>
    <property type="match status" value="1"/>
</dbReference>
<reference evidence="18 19" key="1">
    <citation type="journal article" date="2022" name="Nat. Microbiol.">
        <title>The microbiome of a bacterivorous marine choanoflagellate contains a resource-demanding obligate bacterial associate.</title>
        <authorList>
            <person name="Needham D.M."/>
            <person name="Poirier C."/>
            <person name="Bachy C."/>
            <person name="George E.E."/>
            <person name="Wilken S."/>
            <person name="Yung C.C.M."/>
            <person name="Limardo A.J."/>
            <person name="Morando M."/>
            <person name="Sudek L."/>
            <person name="Malmstrom R.R."/>
            <person name="Keeling P.J."/>
            <person name="Santoro A.E."/>
            <person name="Worden A.Z."/>
        </authorList>
    </citation>
    <scope>NUCLEOTIDE SEQUENCE [LARGE SCALE GENOMIC DNA]</scope>
    <source>
        <strain evidence="18 19">Comchoano-2</strain>
    </source>
</reference>
<dbReference type="Pfam" id="PF00293">
    <property type="entry name" value="NUDIX"/>
    <property type="match status" value="1"/>
</dbReference>
<evidence type="ECO:0000256" key="4">
    <source>
        <dbReference type="ARBA" id="ARBA00022705"/>
    </source>
</evidence>